<name>A0A8C7K7A3_ONCKI</name>
<evidence type="ECO:0000256" key="3">
    <source>
        <dbReference type="ARBA" id="ARBA00022588"/>
    </source>
</evidence>
<dbReference type="SUPFAM" id="SSF47986">
    <property type="entry name" value="DEATH domain"/>
    <property type="match status" value="6"/>
</dbReference>
<feature type="compositionally biased region" description="Basic and acidic residues" evidence="6">
    <location>
        <begin position="146"/>
        <end position="164"/>
    </location>
</feature>
<feature type="compositionally biased region" description="Basic residues" evidence="6">
    <location>
        <begin position="165"/>
        <end position="185"/>
    </location>
</feature>
<feature type="compositionally biased region" description="Polar residues" evidence="6">
    <location>
        <begin position="790"/>
        <end position="801"/>
    </location>
</feature>
<feature type="region of interest" description="Disordered" evidence="6">
    <location>
        <begin position="1"/>
        <end position="42"/>
    </location>
</feature>
<keyword evidence="2" id="KW-0963">Cytoplasm</keyword>
<feature type="domain" description="Pyrin" evidence="8">
    <location>
        <begin position="485"/>
        <end position="567"/>
    </location>
</feature>
<evidence type="ECO:0000313" key="11">
    <source>
        <dbReference type="Proteomes" id="UP000694557"/>
    </source>
</evidence>
<dbReference type="GO" id="GO:0042981">
    <property type="term" value="P:regulation of apoptotic process"/>
    <property type="evidence" value="ECO:0007669"/>
    <property type="project" value="InterPro"/>
</dbReference>
<feature type="domain" description="CARD" evidence="7">
    <location>
        <begin position="1124"/>
        <end position="1209"/>
    </location>
</feature>
<keyword evidence="5" id="KW-0395">Inflammatory response</keyword>
<dbReference type="AlphaFoldDB" id="A0A8C7K7A3"/>
<feature type="domain" description="Pyrin" evidence="8">
    <location>
        <begin position="622"/>
        <end position="722"/>
    </location>
</feature>
<feature type="region of interest" description="Disordered" evidence="6">
    <location>
        <begin position="308"/>
        <end position="338"/>
    </location>
</feature>
<feature type="compositionally biased region" description="Basic and acidic residues" evidence="6">
    <location>
        <begin position="601"/>
        <end position="610"/>
    </location>
</feature>
<dbReference type="InterPro" id="IPR004020">
    <property type="entry name" value="DAPIN"/>
</dbReference>
<evidence type="ECO:0000256" key="4">
    <source>
        <dbReference type="ARBA" id="ARBA00022859"/>
    </source>
</evidence>
<feature type="domain" description="FIIND" evidence="9">
    <location>
        <begin position="824"/>
        <end position="1107"/>
    </location>
</feature>
<dbReference type="GeneTree" id="ENSGT00730000111912"/>
<dbReference type="Pfam" id="PF23679">
    <property type="entry name" value="UPA-FIIND"/>
    <property type="match status" value="1"/>
</dbReference>
<comment type="subcellular location">
    <subcellularLocation>
        <location evidence="1">Cytoplasm</location>
        <location evidence="1">Cytosol</location>
    </subcellularLocation>
</comment>
<evidence type="ECO:0000259" key="7">
    <source>
        <dbReference type="PROSITE" id="PS50209"/>
    </source>
</evidence>
<accession>A0A8C7K7A3</accession>
<feature type="domain" description="Pyrin" evidence="8">
    <location>
        <begin position="196"/>
        <end position="278"/>
    </location>
</feature>
<feature type="region of interest" description="Disordered" evidence="6">
    <location>
        <begin position="790"/>
        <end position="835"/>
    </location>
</feature>
<proteinExistence type="predicted"/>
<dbReference type="PROSITE" id="PS50209">
    <property type="entry name" value="CARD"/>
    <property type="match status" value="1"/>
</dbReference>
<evidence type="ECO:0000256" key="5">
    <source>
        <dbReference type="ARBA" id="ARBA00023198"/>
    </source>
</evidence>
<dbReference type="InterPro" id="IPR001315">
    <property type="entry name" value="CARD"/>
</dbReference>
<dbReference type="GO" id="GO:0045087">
    <property type="term" value="P:innate immune response"/>
    <property type="evidence" value="ECO:0007669"/>
    <property type="project" value="UniProtKB-KW"/>
</dbReference>
<dbReference type="CDD" id="cd08321">
    <property type="entry name" value="Pyrin_ASC-like"/>
    <property type="match status" value="1"/>
</dbReference>
<dbReference type="SMART" id="SM00114">
    <property type="entry name" value="CARD"/>
    <property type="match status" value="1"/>
</dbReference>
<dbReference type="PANTHER" id="PTHR46985:SF2">
    <property type="entry name" value="APOPTOSIS-ASSOCIATED SPECK-LIKE PROTEIN CONTAINING A CARD"/>
    <property type="match status" value="1"/>
</dbReference>
<protein>
    <submittedName>
        <fullName evidence="10">Uncharacterized LOC109887372</fullName>
    </submittedName>
</protein>
<dbReference type="InterPro" id="IPR011029">
    <property type="entry name" value="DEATH-like_dom_sf"/>
</dbReference>
<evidence type="ECO:0000256" key="1">
    <source>
        <dbReference type="ARBA" id="ARBA00004514"/>
    </source>
</evidence>
<dbReference type="Proteomes" id="UP000694557">
    <property type="component" value="Unassembled WGS sequence"/>
</dbReference>
<evidence type="ECO:0000256" key="2">
    <source>
        <dbReference type="ARBA" id="ARBA00022490"/>
    </source>
</evidence>
<keyword evidence="4" id="KW-0391">Immunity</keyword>
<dbReference type="Ensembl" id="ENSOKIT00005103259.1">
    <property type="protein sequence ID" value="ENSOKIP00005096455.1"/>
    <property type="gene ID" value="ENSOKIG00005042314.1"/>
</dbReference>
<dbReference type="InterPro" id="IPR025307">
    <property type="entry name" value="FIIND_dom"/>
</dbReference>
<feature type="compositionally biased region" description="Basic and acidic residues" evidence="6">
    <location>
        <begin position="819"/>
        <end position="835"/>
    </location>
</feature>
<organism evidence="10 11">
    <name type="scientific">Oncorhynchus kisutch</name>
    <name type="common">Coho salmon</name>
    <name type="synonym">Salmo kisutch</name>
    <dbReference type="NCBI Taxonomy" id="8019"/>
    <lineage>
        <taxon>Eukaryota</taxon>
        <taxon>Metazoa</taxon>
        <taxon>Chordata</taxon>
        <taxon>Craniata</taxon>
        <taxon>Vertebrata</taxon>
        <taxon>Euteleostomi</taxon>
        <taxon>Actinopterygii</taxon>
        <taxon>Neopterygii</taxon>
        <taxon>Teleostei</taxon>
        <taxon>Protacanthopterygii</taxon>
        <taxon>Salmoniformes</taxon>
        <taxon>Salmonidae</taxon>
        <taxon>Salmoninae</taxon>
        <taxon>Oncorhynchus</taxon>
    </lineage>
</organism>
<feature type="region of interest" description="Disordered" evidence="6">
    <location>
        <begin position="146"/>
        <end position="185"/>
    </location>
</feature>
<feature type="domain" description="Pyrin" evidence="8">
    <location>
        <begin position="59"/>
        <end position="150"/>
    </location>
</feature>
<dbReference type="InterPro" id="IPR051249">
    <property type="entry name" value="NLRP_Inflammasome"/>
</dbReference>
<gene>
    <name evidence="10" type="primary">LOC109887372</name>
</gene>
<dbReference type="PROSITE" id="PS51830">
    <property type="entry name" value="FIIND"/>
    <property type="match status" value="1"/>
</dbReference>
<evidence type="ECO:0000259" key="8">
    <source>
        <dbReference type="PROSITE" id="PS50824"/>
    </source>
</evidence>
<dbReference type="Pfam" id="PF13553">
    <property type="entry name" value="FIIND"/>
    <property type="match status" value="1"/>
</dbReference>
<dbReference type="Pfam" id="PF02758">
    <property type="entry name" value="PYRIN"/>
    <property type="match status" value="4"/>
</dbReference>
<dbReference type="PROSITE" id="PS50824">
    <property type="entry name" value="DAPIN"/>
    <property type="match status" value="4"/>
</dbReference>
<evidence type="ECO:0000259" key="9">
    <source>
        <dbReference type="PROSITE" id="PS51830"/>
    </source>
</evidence>
<reference evidence="10" key="1">
    <citation type="submission" date="2025-08" db="UniProtKB">
        <authorList>
            <consortium name="Ensembl"/>
        </authorList>
    </citation>
    <scope>IDENTIFICATION</scope>
</reference>
<dbReference type="SMART" id="SM01289">
    <property type="entry name" value="PYRIN"/>
    <property type="match status" value="5"/>
</dbReference>
<reference evidence="10" key="2">
    <citation type="submission" date="2025-09" db="UniProtKB">
        <authorList>
            <consortium name="Ensembl"/>
        </authorList>
    </citation>
    <scope>IDENTIFICATION</scope>
</reference>
<evidence type="ECO:0000313" key="10">
    <source>
        <dbReference type="Ensembl" id="ENSOKIP00005096455.1"/>
    </source>
</evidence>
<dbReference type="GO" id="GO:0006954">
    <property type="term" value="P:inflammatory response"/>
    <property type="evidence" value="ECO:0007669"/>
    <property type="project" value="UniProtKB-KW"/>
</dbReference>
<keyword evidence="11" id="KW-1185">Reference proteome</keyword>
<sequence length="1210" mass="138721">MDPSKEVAASVKDRMPAGEESEEPSSELPSTSSGMLTESVEEHDLETKISMLEKKLGFMKKSFMLDVPALLLTSLEELTEEQLKKFQSSGSICVFPLIPESQLENTDRQDTVVQMVKRYGPEGAVRNTLKILRRIKRDDVAQKLERDHTRAATWRRDSSDSDTWRRRKKHEAMRKKKKKKKKKEKRSFMLDVPALLLTGLEELTEEQLKIFQISLTTVQLPDFPPIPESQLENTDRQNTVDQMVKRYGPEGAVRNTWRILRRMNLDDLAEKLERYYSRGIPTKDYKSLVHPRPKSSLSHLYNAIHPSPSSSSSILPSGSSKELLSLTTGSSGQLSSQKTLDGSSLLLTSLEEMNPHELNRAWLPGSPLIPESQLENTDRQVTVDQMMKRYDPEEAMRIPFGNLKWRKRVDLAEKLERYHTRGIPTKDYKSLVQPRPFYSSLPTRFSSSSSFLPSGSSKELLSLTTGSSGQLSSQRHQILAVPALLLTTLEELTEEQLKTFQFYLTSGRMLDFPPIPERHLDNTDRQVTVDQIVKRYDHEGAVRNTLKILRRMNLDDLAEKLQRDHIRAVSTTETKWWSDSSDTGNDEEREKKHVHLSRRSRALDREAAGSKDTGITKDRYELVTKPTEKKIEALLLATLEELSTDELKILQQELTPSKQLPPYLTGFPPIPKTQLENNDRQVIVDQMLKRYGPEGVVEITLRILRRMNREDLAEKFERYHGRGKKKRTSEEPSWPGLVSRGEKIEEHCVPFLGRAPFLIKLKKTPKLEMDFSTIPGSQLEMANSLNTEVSVNTQENTQENTQRIDDEELRSENDSPPFLDHHHMSSPEEFTPEIHDQDNRGEYRFQCPSAGLFQCSITGLVFRMEGEGEVLYRTVHWDMRLLSQRGKRPAGPLFMFTCLKGSVCQLHLPHCEIYNSGGCDFLSVAHVTDDDIIEFLPPLETTETHVIINISGFSAYGEVKDEDSPTVPIRALVLLFYKPPVVPKKRSILNVLLLPRNVVIREVQEEWKRRNGDKYIYIETNPRCQLTPNKEYELFTDLTDEYLIQPKDAEFVDFESYENYFPTFQLFIQTVVEQVNLLLKDNGGEESVWDRLVWLPASPTDVPSTVSAVSPADPPANPSAPPGRAFIRRHRMALETRLGLLQPIFLRLQYHGVLIHEEREEVVSKSTKTLQNQTLLDMVVKKGARAQEHFYQVLKEVDPCLVEDLEEQTV</sequence>
<feature type="region of interest" description="Disordered" evidence="6">
    <location>
        <begin position="576"/>
        <end position="610"/>
    </location>
</feature>
<dbReference type="Gene3D" id="1.10.533.10">
    <property type="entry name" value="Death Domain, Fas"/>
    <property type="match status" value="6"/>
</dbReference>
<dbReference type="GO" id="GO:0005829">
    <property type="term" value="C:cytosol"/>
    <property type="evidence" value="ECO:0007669"/>
    <property type="project" value="UniProtKB-SubCell"/>
</dbReference>
<keyword evidence="3" id="KW-0399">Innate immunity</keyword>
<evidence type="ECO:0000256" key="6">
    <source>
        <dbReference type="SAM" id="MobiDB-lite"/>
    </source>
</evidence>
<dbReference type="Pfam" id="PF00619">
    <property type="entry name" value="CARD"/>
    <property type="match status" value="1"/>
</dbReference>
<dbReference type="PANTHER" id="PTHR46985">
    <property type="entry name" value="NACHT, LRR AND PYD DOMAINS-CONTAINING PROTEIN 1"/>
    <property type="match status" value="1"/>
</dbReference>